<reference evidence="2 3" key="1">
    <citation type="journal article" date="2009" name="PLoS Genet.">
        <title>Genomic analysis of the basal lineage fungus Rhizopus oryzae reveals a whole-genome duplication.</title>
        <authorList>
            <person name="Ma L.-J."/>
            <person name="Ibrahim A.S."/>
            <person name="Skory C."/>
            <person name="Grabherr M.G."/>
            <person name="Burger G."/>
            <person name="Butler M."/>
            <person name="Elias M."/>
            <person name="Idnurm A."/>
            <person name="Lang B.F."/>
            <person name="Sone T."/>
            <person name="Abe A."/>
            <person name="Calvo S.E."/>
            <person name="Corrochano L.M."/>
            <person name="Engels R."/>
            <person name="Fu J."/>
            <person name="Hansberg W."/>
            <person name="Kim J.-M."/>
            <person name="Kodira C.D."/>
            <person name="Koehrsen M.J."/>
            <person name="Liu B."/>
            <person name="Miranda-Saavedra D."/>
            <person name="O'Leary S."/>
            <person name="Ortiz-Castellanos L."/>
            <person name="Poulter R."/>
            <person name="Rodriguez-Romero J."/>
            <person name="Ruiz-Herrera J."/>
            <person name="Shen Y.-Q."/>
            <person name="Zeng Q."/>
            <person name="Galagan J."/>
            <person name="Birren B.W."/>
            <person name="Cuomo C.A."/>
            <person name="Wickes B.L."/>
        </authorList>
    </citation>
    <scope>NUCLEOTIDE SEQUENCE [LARGE SCALE GENOMIC DNA]</scope>
    <source>
        <strain evidence="3">RA 99-880 / ATCC MYA-4621 / FGSC 9543 / NRRL 43880</strain>
    </source>
</reference>
<dbReference type="Proteomes" id="UP000009138">
    <property type="component" value="Unassembled WGS sequence"/>
</dbReference>
<sequence>MFSKVFQLQPLHHSIRAYSSSTRFLKDFMTTQEKGPIQFSIESKISQSLNPSVLDIVNESHLHAHHAAMKGVTNKETHFKYSLMQRHRMIYSLLNDELQNKGLHALSIKAKTQAEIEKQ</sequence>
<dbReference type="Pfam" id="PF01722">
    <property type="entry name" value="BolA"/>
    <property type="match status" value="1"/>
</dbReference>
<dbReference type="EMBL" id="CH476740">
    <property type="protein sequence ID" value="EIE86476.1"/>
    <property type="molecule type" value="Genomic_DNA"/>
</dbReference>
<gene>
    <name evidence="2" type="ORF">RO3G_11187</name>
</gene>
<dbReference type="OrthoDB" id="411584at2759"/>
<keyword evidence="3" id="KW-1185">Reference proteome</keyword>
<evidence type="ECO:0008006" key="4">
    <source>
        <dbReference type="Google" id="ProtNLM"/>
    </source>
</evidence>
<name>I1CDE6_RHIO9</name>
<dbReference type="Gene3D" id="3.30.300.90">
    <property type="entry name" value="BolA-like"/>
    <property type="match status" value="1"/>
</dbReference>
<evidence type="ECO:0000256" key="1">
    <source>
        <dbReference type="RuleBase" id="RU003860"/>
    </source>
</evidence>
<dbReference type="GeneID" id="93618152"/>
<evidence type="ECO:0000313" key="3">
    <source>
        <dbReference type="Proteomes" id="UP000009138"/>
    </source>
</evidence>
<dbReference type="PANTHER" id="PTHR46230:SF7">
    <property type="entry name" value="BOLA-LIKE PROTEIN 1"/>
    <property type="match status" value="1"/>
</dbReference>
<proteinExistence type="inferred from homology"/>
<protein>
    <recommendedName>
        <fullName evidence="4">BolA protein</fullName>
    </recommendedName>
</protein>
<dbReference type="OMA" id="FNDSYKH"/>
<dbReference type="InParanoid" id="I1CDE6"/>
<dbReference type="InterPro" id="IPR036065">
    <property type="entry name" value="BolA-like_sf"/>
</dbReference>
<dbReference type="VEuPathDB" id="FungiDB:RO3G_11187"/>
<dbReference type="AlphaFoldDB" id="I1CDE6"/>
<organism evidence="2 3">
    <name type="scientific">Rhizopus delemar (strain RA 99-880 / ATCC MYA-4621 / FGSC 9543 / NRRL 43880)</name>
    <name type="common">Mucormycosis agent</name>
    <name type="synonym">Rhizopus arrhizus var. delemar</name>
    <dbReference type="NCBI Taxonomy" id="246409"/>
    <lineage>
        <taxon>Eukaryota</taxon>
        <taxon>Fungi</taxon>
        <taxon>Fungi incertae sedis</taxon>
        <taxon>Mucoromycota</taxon>
        <taxon>Mucoromycotina</taxon>
        <taxon>Mucoromycetes</taxon>
        <taxon>Mucorales</taxon>
        <taxon>Mucorineae</taxon>
        <taxon>Rhizopodaceae</taxon>
        <taxon>Rhizopus</taxon>
    </lineage>
</organism>
<dbReference type="InterPro" id="IPR002634">
    <property type="entry name" value="BolA"/>
</dbReference>
<comment type="similarity">
    <text evidence="1">Belongs to the BolA/IbaG family.</text>
</comment>
<dbReference type="RefSeq" id="XP_067521872.1">
    <property type="nucleotide sequence ID" value="XM_067665771.1"/>
</dbReference>
<dbReference type="SUPFAM" id="SSF82657">
    <property type="entry name" value="BolA-like"/>
    <property type="match status" value="1"/>
</dbReference>
<dbReference type="PIRSF" id="PIRSF003113">
    <property type="entry name" value="BolA"/>
    <property type="match status" value="1"/>
</dbReference>
<evidence type="ECO:0000313" key="2">
    <source>
        <dbReference type="EMBL" id="EIE86476.1"/>
    </source>
</evidence>
<dbReference type="STRING" id="246409.I1CDE6"/>
<dbReference type="GO" id="GO:0016226">
    <property type="term" value="P:iron-sulfur cluster assembly"/>
    <property type="evidence" value="ECO:0007669"/>
    <property type="project" value="TreeGrafter"/>
</dbReference>
<accession>I1CDE6</accession>
<dbReference type="PANTHER" id="PTHR46230">
    <property type="match status" value="1"/>
</dbReference>
<dbReference type="FunCoup" id="I1CDE6">
    <property type="interactions" value="40"/>
</dbReference>
<dbReference type="eggNOG" id="KOG2313">
    <property type="taxonomic scope" value="Eukaryota"/>
</dbReference>